<dbReference type="GO" id="GO:0016787">
    <property type="term" value="F:hydrolase activity"/>
    <property type="evidence" value="ECO:0007669"/>
    <property type="project" value="UniProtKB-KW"/>
</dbReference>
<dbReference type="HOGENOM" id="CLU_086313_0_0_6"/>
<evidence type="ECO:0000313" key="2">
    <source>
        <dbReference type="EMBL" id="AJD47039.1"/>
    </source>
</evidence>
<dbReference type="InterPro" id="IPR002925">
    <property type="entry name" value="Dienelactn_hydro"/>
</dbReference>
<dbReference type="OrthoDB" id="9782215at2"/>
<organism evidence="2 3">
    <name type="scientific">Isoalcanivorax pacificus W11-5</name>
    <dbReference type="NCBI Taxonomy" id="391936"/>
    <lineage>
        <taxon>Bacteria</taxon>
        <taxon>Pseudomonadati</taxon>
        <taxon>Pseudomonadota</taxon>
        <taxon>Gammaproteobacteria</taxon>
        <taxon>Oceanospirillales</taxon>
        <taxon>Alcanivoracaceae</taxon>
        <taxon>Isoalcanivorax</taxon>
    </lineage>
</organism>
<sequence>MSILHPLRDDDTLTDFSVSEFTHAGYTYPVFRQGEGPAVLIVHEVPGITPEVARFARRVAAEGFTVLMPSLFGTPGRHFSPGYVAQQMAMTCVRKEFSVLAANRTSPVTDFLRGLSRAAHEELGGAVGAIGMCLTGNFALALALDPWVKAPVLSQPSLPLGLTPGLRRAVHLAPADVARLRQRMDEEQLKVLGLRFTADTLCGGSRFKALRERLGPGFEGIEISSRPGNPHGIVPVAHSVVTTDLVDEAGHPTRQALDRVLGFFREALQEAPAASGGGV</sequence>
<dbReference type="Proteomes" id="UP000006764">
    <property type="component" value="Chromosome"/>
</dbReference>
<dbReference type="SUPFAM" id="SSF53474">
    <property type="entry name" value="alpha/beta-Hydrolases"/>
    <property type="match status" value="1"/>
</dbReference>
<gene>
    <name evidence="2" type="ORF">S7S_03085</name>
</gene>
<keyword evidence="2" id="KW-0378">Hydrolase</keyword>
<dbReference type="PANTHER" id="PTHR46623:SF6">
    <property type="entry name" value="ALPHA_BETA-HYDROLASES SUPERFAMILY PROTEIN"/>
    <property type="match status" value="1"/>
</dbReference>
<dbReference type="InterPro" id="IPR029058">
    <property type="entry name" value="AB_hydrolase_fold"/>
</dbReference>
<feature type="domain" description="Dienelactone hydrolase" evidence="1">
    <location>
        <begin position="35"/>
        <end position="153"/>
    </location>
</feature>
<reference evidence="2 3" key="1">
    <citation type="journal article" date="2012" name="J. Bacteriol.">
        <title>Genome sequence of an alkane-degrading bacterium, Alcanivorax pacificus type strain W11-5, isolated from deep sea sediment.</title>
        <authorList>
            <person name="Lai Q."/>
            <person name="Shao Z."/>
        </authorList>
    </citation>
    <scope>NUCLEOTIDE SEQUENCE [LARGE SCALE GENOMIC DNA]</scope>
    <source>
        <strain evidence="2 3">W11-5</strain>
    </source>
</reference>
<dbReference type="RefSeq" id="WP_008740355.1">
    <property type="nucleotide sequence ID" value="NZ_CP004387.1"/>
</dbReference>
<protein>
    <submittedName>
        <fullName evidence="2">Dienelactone hydrolase</fullName>
    </submittedName>
</protein>
<dbReference type="KEGG" id="apac:S7S_03085"/>
<keyword evidence="3" id="KW-1185">Reference proteome</keyword>
<name>A0A0B4XG52_9GAMM</name>
<evidence type="ECO:0000259" key="1">
    <source>
        <dbReference type="Pfam" id="PF01738"/>
    </source>
</evidence>
<dbReference type="InterPro" id="IPR051049">
    <property type="entry name" value="Dienelactone_hydrolase-like"/>
</dbReference>
<dbReference type="AlphaFoldDB" id="A0A0B4XG52"/>
<dbReference type="PANTHER" id="PTHR46623">
    <property type="entry name" value="CARBOXYMETHYLENEBUTENOLIDASE-RELATED"/>
    <property type="match status" value="1"/>
</dbReference>
<dbReference type="EMBL" id="CP004387">
    <property type="protein sequence ID" value="AJD47039.1"/>
    <property type="molecule type" value="Genomic_DNA"/>
</dbReference>
<dbReference type="Pfam" id="PF01738">
    <property type="entry name" value="DLH"/>
    <property type="match status" value="1"/>
</dbReference>
<proteinExistence type="predicted"/>
<dbReference type="STRING" id="391936.S7S_03085"/>
<dbReference type="Gene3D" id="3.40.50.1820">
    <property type="entry name" value="alpha/beta hydrolase"/>
    <property type="match status" value="1"/>
</dbReference>
<evidence type="ECO:0000313" key="3">
    <source>
        <dbReference type="Proteomes" id="UP000006764"/>
    </source>
</evidence>
<accession>A0A0B4XG52</accession>